<dbReference type="Proteomes" id="UP001519308">
    <property type="component" value="Unassembled WGS sequence"/>
</dbReference>
<evidence type="ECO:0000313" key="2">
    <source>
        <dbReference type="Proteomes" id="UP001519308"/>
    </source>
</evidence>
<accession>A0ABS4K7H4</accession>
<evidence type="ECO:0008006" key="3">
    <source>
        <dbReference type="Google" id="ProtNLM"/>
    </source>
</evidence>
<gene>
    <name evidence="1" type="ORF">J2Z44_003586</name>
</gene>
<dbReference type="RefSeq" id="WP_021283021.1">
    <property type="nucleotide sequence ID" value="NZ_JAGGLL010000037.1"/>
</dbReference>
<reference evidence="1 2" key="1">
    <citation type="submission" date="2021-03" db="EMBL/GenBank/DDBJ databases">
        <title>Genomic Encyclopedia of Type Strains, Phase IV (KMG-IV): sequencing the most valuable type-strain genomes for metagenomic binning, comparative biology and taxonomic classification.</title>
        <authorList>
            <person name="Goeker M."/>
        </authorList>
    </citation>
    <scope>NUCLEOTIDE SEQUENCE [LARGE SCALE GENOMIC DNA]</scope>
    <source>
        <strain evidence="1 2">DSM 28650</strain>
    </source>
</reference>
<evidence type="ECO:0000313" key="1">
    <source>
        <dbReference type="EMBL" id="MBP2023744.1"/>
    </source>
</evidence>
<dbReference type="EMBL" id="JAGGLL010000037">
    <property type="protein sequence ID" value="MBP2023744.1"/>
    <property type="molecule type" value="Genomic_DNA"/>
</dbReference>
<sequence length="265" mass="31697">MELHDKKKFIENCLQSLDKLCELHKTAKEVHHSLNNLYPVAVVRNNIFYVFDLDELGRKYEFVLENRSSITLPNKVLASFPLEFYDMKASAVISQDAFNSIEGYMFIFHEFVHCFQWINDEQEIRGNLILSKRAKEEKNYTWEITHPFPYEDKKFIEQTLKLCENLKNNDYRKVLNYYKGMKDYLKDVDYEYMIWQQYKEGFARYVENLVRKKFLVESNSLEVTLPLSRECFYTLGSAYIDLLLSNNGNLQNNLKELFMFMFSLS</sequence>
<proteinExistence type="predicted"/>
<comment type="caution">
    <text evidence="1">The sequence shown here is derived from an EMBL/GenBank/DDBJ whole genome shotgun (WGS) entry which is preliminary data.</text>
</comment>
<keyword evidence="2" id="KW-1185">Reference proteome</keyword>
<organism evidence="1 2">
    <name type="scientific">Clostridium punense</name>
    <dbReference type="NCBI Taxonomy" id="1054297"/>
    <lineage>
        <taxon>Bacteria</taxon>
        <taxon>Bacillati</taxon>
        <taxon>Bacillota</taxon>
        <taxon>Clostridia</taxon>
        <taxon>Eubacteriales</taxon>
        <taxon>Clostridiaceae</taxon>
        <taxon>Clostridium</taxon>
    </lineage>
</organism>
<name>A0ABS4K7H4_9CLOT</name>
<protein>
    <recommendedName>
        <fullName evidence="3">Elongation factor P hydroxylase</fullName>
    </recommendedName>
</protein>